<name>A0ABS3J7L3_9HYPH</name>
<dbReference type="InterPro" id="IPR036374">
    <property type="entry name" value="OxRdtase_Mopterin-bd_sf"/>
</dbReference>
<evidence type="ECO:0000313" key="2">
    <source>
        <dbReference type="EMBL" id="MBO0905654.1"/>
    </source>
</evidence>
<dbReference type="InterPro" id="IPR006311">
    <property type="entry name" value="TAT_signal"/>
</dbReference>
<organism evidence="2 3">
    <name type="scientific">Jiella sonneratiae</name>
    <dbReference type="NCBI Taxonomy" id="2816856"/>
    <lineage>
        <taxon>Bacteria</taxon>
        <taxon>Pseudomonadati</taxon>
        <taxon>Pseudomonadota</taxon>
        <taxon>Alphaproteobacteria</taxon>
        <taxon>Hyphomicrobiales</taxon>
        <taxon>Aurantimonadaceae</taxon>
        <taxon>Jiella</taxon>
    </lineage>
</organism>
<dbReference type="PROSITE" id="PS51318">
    <property type="entry name" value="TAT"/>
    <property type="match status" value="1"/>
</dbReference>
<keyword evidence="1" id="KW-0732">Signal</keyword>
<accession>A0ABS3J7L3</accession>
<gene>
    <name evidence="2" type="ORF">J1C47_18575</name>
</gene>
<feature type="chain" id="PRO_5045088327" description="Oxidoreductase molybdopterin-binding domain-containing protein" evidence="1">
    <location>
        <begin position="29"/>
        <end position="170"/>
    </location>
</feature>
<feature type="signal peptide" evidence="1">
    <location>
        <begin position="1"/>
        <end position="28"/>
    </location>
</feature>
<dbReference type="Gene3D" id="3.90.420.10">
    <property type="entry name" value="Oxidoreductase, molybdopterin-binding domain"/>
    <property type="match status" value="1"/>
</dbReference>
<protein>
    <recommendedName>
        <fullName evidence="4">Oxidoreductase molybdopterin-binding domain-containing protein</fullName>
    </recommendedName>
</protein>
<sequence>MTAISRRSALFAIAASALGPIGSAAARAGDIDDPATDVLSVSDASGRSAHYSRQDLAALKQTRFETKAPWIEEPAVVEGPSVAELLRAFAPRASYEAIAITALDDYLVKADVAQIVADDAVLAIRQGGAFLPVSKKGPAFLIFPFDDRPDLADKPHFGLCIWQIARITLS</sequence>
<comment type="caution">
    <text evidence="2">The sequence shown here is derived from an EMBL/GenBank/DDBJ whole genome shotgun (WGS) entry which is preliminary data.</text>
</comment>
<keyword evidence="3" id="KW-1185">Reference proteome</keyword>
<dbReference type="Proteomes" id="UP000664288">
    <property type="component" value="Unassembled WGS sequence"/>
</dbReference>
<reference evidence="2 3" key="1">
    <citation type="submission" date="2021-03" db="EMBL/GenBank/DDBJ databases">
        <title>Whole genome sequence of Jiella sp. MQZ13P-4.</title>
        <authorList>
            <person name="Tuo L."/>
        </authorList>
    </citation>
    <scope>NUCLEOTIDE SEQUENCE [LARGE SCALE GENOMIC DNA]</scope>
    <source>
        <strain evidence="2 3">MQZ13P-4</strain>
    </source>
</reference>
<evidence type="ECO:0000256" key="1">
    <source>
        <dbReference type="SAM" id="SignalP"/>
    </source>
</evidence>
<evidence type="ECO:0008006" key="4">
    <source>
        <dbReference type="Google" id="ProtNLM"/>
    </source>
</evidence>
<evidence type="ECO:0000313" key="3">
    <source>
        <dbReference type="Proteomes" id="UP000664288"/>
    </source>
</evidence>
<proteinExistence type="predicted"/>
<dbReference type="SUPFAM" id="SSF56524">
    <property type="entry name" value="Oxidoreductase molybdopterin-binding domain"/>
    <property type="match status" value="1"/>
</dbReference>
<dbReference type="RefSeq" id="WP_207352291.1">
    <property type="nucleotide sequence ID" value="NZ_JAFMPY010000024.1"/>
</dbReference>
<dbReference type="EMBL" id="JAFMPY010000024">
    <property type="protein sequence ID" value="MBO0905654.1"/>
    <property type="molecule type" value="Genomic_DNA"/>
</dbReference>